<comment type="caution">
    <text evidence="1">The sequence shown here is derived from an EMBL/GenBank/DDBJ whole genome shotgun (WGS) entry which is preliminary data.</text>
</comment>
<gene>
    <name evidence="1" type="ORF">CK820_G0022277</name>
</gene>
<name>A0A2J8M9L9_PANTR</name>
<dbReference type="Proteomes" id="UP000236370">
    <property type="component" value="Unassembled WGS sequence"/>
</dbReference>
<accession>A0A2J8M9L9</accession>
<protein>
    <submittedName>
        <fullName evidence="1">EYA1 isoform 10</fullName>
    </submittedName>
</protein>
<proteinExistence type="predicted"/>
<dbReference type="AlphaFoldDB" id="A0A2J8M9L9"/>
<sequence>MEEMIFNLADTHLFFNDLEESRASRESMMLVKLGRRKPSSA</sequence>
<evidence type="ECO:0000313" key="1">
    <source>
        <dbReference type="EMBL" id="PNI56225.1"/>
    </source>
</evidence>
<evidence type="ECO:0000313" key="2">
    <source>
        <dbReference type="Proteomes" id="UP000236370"/>
    </source>
</evidence>
<organism evidence="1 2">
    <name type="scientific">Pan troglodytes</name>
    <name type="common">Chimpanzee</name>
    <dbReference type="NCBI Taxonomy" id="9598"/>
    <lineage>
        <taxon>Eukaryota</taxon>
        <taxon>Metazoa</taxon>
        <taxon>Chordata</taxon>
        <taxon>Craniata</taxon>
        <taxon>Vertebrata</taxon>
        <taxon>Euteleostomi</taxon>
        <taxon>Mammalia</taxon>
        <taxon>Eutheria</taxon>
        <taxon>Euarchontoglires</taxon>
        <taxon>Primates</taxon>
        <taxon>Haplorrhini</taxon>
        <taxon>Catarrhini</taxon>
        <taxon>Hominidae</taxon>
        <taxon>Pan</taxon>
    </lineage>
</organism>
<dbReference type="EMBL" id="NBAG03000263">
    <property type="protein sequence ID" value="PNI56225.1"/>
    <property type="molecule type" value="Genomic_DNA"/>
</dbReference>
<reference evidence="1 2" key="1">
    <citation type="submission" date="2017-12" db="EMBL/GenBank/DDBJ databases">
        <title>High-resolution comparative analysis of great ape genomes.</title>
        <authorList>
            <person name="Pollen A."/>
            <person name="Hastie A."/>
            <person name="Hormozdiari F."/>
            <person name="Dougherty M."/>
            <person name="Liu R."/>
            <person name="Chaisson M."/>
            <person name="Hoppe E."/>
            <person name="Hill C."/>
            <person name="Pang A."/>
            <person name="Hillier L."/>
            <person name="Baker C."/>
            <person name="Armstrong J."/>
            <person name="Shendure J."/>
            <person name="Paten B."/>
            <person name="Wilson R."/>
            <person name="Chao H."/>
            <person name="Schneider V."/>
            <person name="Ventura M."/>
            <person name="Kronenberg Z."/>
            <person name="Murali S."/>
            <person name="Gordon D."/>
            <person name="Cantsilieris S."/>
            <person name="Munson K."/>
            <person name="Nelson B."/>
            <person name="Raja A."/>
            <person name="Underwood J."/>
            <person name="Diekhans M."/>
            <person name="Fiddes I."/>
            <person name="Haussler D."/>
            <person name="Eichler E."/>
        </authorList>
    </citation>
    <scope>NUCLEOTIDE SEQUENCE [LARGE SCALE GENOMIC DNA]</scope>
    <source>
        <strain evidence="1">Yerkes chimp pedigree #C0471</strain>
    </source>
</reference>